<dbReference type="InterPro" id="IPR017441">
    <property type="entry name" value="Protein_kinase_ATP_BS"/>
</dbReference>
<dbReference type="Gene3D" id="1.10.510.10">
    <property type="entry name" value="Transferase(Phosphotransferase) domain 1"/>
    <property type="match status" value="1"/>
</dbReference>
<dbReference type="PROSITE" id="PS00108">
    <property type="entry name" value="PROTEIN_KINASE_ST"/>
    <property type="match status" value="1"/>
</dbReference>
<keyword evidence="3 6" id="KW-0547">Nucleotide-binding</keyword>
<feature type="binding site" evidence="6">
    <location>
        <position position="51"/>
    </location>
    <ligand>
        <name>ATP</name>
        <dbReference type="ChEBI" id="CHEBI:30616"/>
    </ligand>
</feature>
<dbReference type="PANTHER" id="PTHR24346:SF82">
    <property type="entry name" value="KP78A-RELATED"/>
    <property type="match status" value="1"/>
</dbReference>
<dbReference type="Pfam" id="PF00069">
    <property type="entry name" value="Pkinase"/>
    <property type="match status" value="1"/>
</dbReference>
<feature type="domain" description="Protein kinase" evidence="7">
    <location>
        <begin position="22"/>
        <end position="275"/>
    </location>
</feature>
<organism evidence="8">
    <name type="scientific">Mimivirus LCMiAC01</name>
    <dbReference type="NCBI Taxonomy" id="2506608"/>
    <lineage>
        <taxon>Viruses</taxon>
        <taxon>Varidnaviria</taxon>
        <taxon>Bamfordvirae</taxon>
        <taxon>Nucleocytoviricota</taxon>
        <taxon>Megaviricetes</taxon>
        <taxon>Imitervirales</taxon>
        <taxon>Mimiviridae</taxon>
        <taxon>Klosneuvirinae</taxon>
    </lineage>
</organism>
<evidence type="ECO:0000256" key="3">
    <source>
        <dbReference type="ARBA" id="ARBA00022741"/>
    </source>
</evidence>
<reference evidence="8" key="1">
    <citation type="journal article" date="2019" name="MBio">
        <title>Virus Genomes from Deep Sea Sediments Expand the Ocean Megavirome and Support Independent Origins of Viral Gigantism.</title>
        <authorList>
            <person name="Backstrom D."/>
            <person name="Yutin N."/>
            <person name="Jorgensen S.L."/>
            <person name="Dharamshi J."/>
            <person name="Homa F."/>
            <person name="Zaremba-Niedwiedzka K."/>
            <person name="Spang A."/>
            <person name="Wolf Y.I."/>
            <person name="Koonin E.V."/>
            <person name="Ettema T.J."/>
        </authorList>
    </citation>
    <scope>NUCLEOTIDE SEQUENCE</scope>
</reference>
<dbReference type="PROSITE" id="PS50011">
    <property type="entry name" value="PROTEIN_KINASE_DOM"/>
    <property type="match status" value="1"/>
</dbReference>
<keyword evidence="2" id="KW-0808">Transferase</keyword>
<evidence type="ECO:0000259" key="7">
    <source>
        <dbReference type="PROSITE" id="PS50011"/>
    </source>
</evidence>
<dbReference type="EMBL" id="MK500400">
    <property type="protein sequence ID" value="QBK88840.1"/>
    <property type="molecule type" value="Genomic_DNA"/>
</dbReference>
<name>A0A481Z0Q6_9VIRU</name>
<dbReference type="FunFam" id="1.10.510.10:FF:000571">
    <property type="entry name" value="Maternal embryonic leucine zipper kinase"/>
    <property type="match status" value="1"/>
</dbReference>
<evidence type="ECO:0000256" key="2">
    <source>
        <dbReference type="ARBA" id="ARBA00022679"/>
    </source>
</evidence>
<sequence length="498" mass="58532">MLNNLNIPNLTLYIDNTKKYEYVYDKLIGTGCSSRVFLAHDIKTNEKVAIKRICISKIIQKKMKRKIEREIAIMKLLDHPNCIGYKNVVQDKQYVYIILEYVNGRELFNILKKKKLDDQEIFHYFSQLVWAIDYMHGNLICHRDIKPENIMLDMNGHVKLCDFGLAKLLGSTYLTGTKCGSPHYVAPEVILSDILEYDGMKADIWSMGVCLYAFATNSLPFLGDNIVKVMDKIISGQYHFPKDIDPEIKDLISHMLHSKQEKRYSIDDVKKHKWFCKHYKNKMELNKNEINDNSNIDDIMNDRILTIFNKLGWNNKTDLMIRLHEYGNNIEKVIFKLLQNRIMKGFGLPIVNTYYVRSEIDRNVKSEINKINSDKFAKNKGIGSIFRKIFQKKNNLVYNIIIKNITREQIIHILQQIFIRMKVIYNNEGAYKLKIDLTESDIKYNVTIEEENENSEVCIKFKLLNNRTEYIHNLICESFRASIKEEVDKYNELNSSKN</sequence>
<dbReference type="FunFam" id="3.30.200.20:FF:000042">
    <property type="entry name" value="Aurora kinase A"/>
    <property type="match status" value="1"/>
</dbReference>
<dbReference type="PANTHER" id="PTHR24346">
    <property type="entry name" value="MAP/MICROTUBULE AFFINITY-REGULATING KINASE"/>
    <property type="match status" value="1"/>
</dbReference>
<protein>
    <submittedName>
        <fullName evidence="8">Serine/threonine protein kinase</fullName>
    </submittedName>
</protein>
<keyword evidence="5 6" id="KW-0067">ATP-binding</keyword>
<dbReference type="PROSITE" id="PS00107">
    <property type="entry name" value="PROTEIN_KINASE_ATP"/>
    <property type="match status" value="1"/>
</dbReference>
<dbReference type="InterPro" id="IPR000719">
    <property type="entry name" value="Prot_kinase_dom"/>
</dbReference>
<dbReference type="GO" id="GO:0004674">
    <property type="term" value="F:protein serine/threonine kinase activity"/>
    <property type="evidence" value="ECO:0007669"/>
    <property type="project" value="UniProtKB-KW"/>
</dbReference>
<dbReference type="GO" id="GO:0005524">
    <property type="term" value="F:ATP binding"/>
    <property type="evidence" value="ECO:0007669"/>
    <property type="project" value="UniProtKB-UniRule"/>
</dbReference>
<evidence type="ECO:0000313" key="8">
    <source>
        <dbReference type="EMBL" id="QBK88840.1"/>
    </source>
</evidence>
<dbReference type="SMART" id="SM00220">
    <property type="entry name" value="S_TKc"/>
    <property type="match status" value="1"/>
</dbReference>
<keyword evidence="4 8" id="KW-0418">Kinase</keyword>
<proteinExistence type="predicted"/>
<evidence type="ECO:0000256" key="5">
    <source>
        <dbReference type="ARBA" id="ARBA00022840"/>
    </source>
</evidence>
<gene>
    <name evidence="8" type="ORF">LCMiAC01_05220</name>
</gene>
<keyword evidence="1 8" id="KW-0723">Serine/threonine-protein kinase</keyword>
<dbReference type="InterPro" id="IPR011009">
    <property type="entry name" value="Kinase-like_dom_sf"/>
</dbReference>
<dbReference type="InterPro" id="IPR008271">
    <property type="entry name" value="Ser/Thr_kinase_AS"/>
</dbReference>
<dbReference type="GO" id="GO:0035556">
    <property type="term" value="P:intracellular signal transduction"/>
    <property type="evidence" value="ECO:0007669"/>
    <property type="project" value="TreeGrafter"/>
</dbReference>
<evidence type="ECO:0000256" key="6">
    <source>
        <dbReference type="PROSITE-ProRule" id="PRU10141"/>
    </source>
</evidence>
<evidence type="ECO:0000256" key="1">
    <source>
        <dbReference type="ARBA" id="ARBA00022527"/>
    </source>
</evidence>
<evidence type="ECO:0000256" key="4">
    <source>
        <dbReference type="ARBA" id="ARBA00022777"/>
    </source>
</evidence>
<accession>A0A481Z0Q6</accession>
<dbReference type="SUPFAM" id="SSF56112">
    <property type="entry name" value="Protein kinase-like (PK-like)"/>
    <property type="match status" value="1"/>
</dbReference>